<keyword evidence="9 14" id="KW-0067">ATP-binding</keyword>
<feature type="compositionally biased region" description="Basic and acidic residues" evidence="15">
    <location>
        <begin position="119"/>
        <end position="133"/>
    </location>
</feature>
<evidence type="ECO:0000256" key="3">
    <source>
        <dbReference type="ARBA" id="ARBA00022527"/>
    </source>
</evidence>
<dbReference type="InterPro" id="IPR017441">
    <property type="entry name" value="Protein_kinase_ATP_BS"/>
</dbReference>
<dbReference type="InterPro" id="IPR052232">
    <property type="entry name" value="RLK_Ser/Thr-Kinase"/>
</dbReference>
<dbReference type="Gene3D" id="3.30.200.20">
    <property type="entry name" value="Phosphorylase Kinase, domain 1"/>
    <property type="match status" value="1"/>
</dbReference>
<dbReference type="GO" id="GO:0004674">
    <property type="term" value="F:protein serine/threonine kinase activity"/>
    <property type="evidence" value="ECO:0007669"/>
    <property type="project" value="UniProtKB-KW"/>
</dbReference>
<gene>
    <name evidence="18" type="ORF">RHGRI_012814</name>
</gene>
<dbReference type="Pfam" id="PF07714">
    <property type="entry name" value="PK_Tyr_Ser-Thr"/>
    <property type="match status" value="2"/>
</dbReference>
<evidence type="ECO:0000259" key="17">
    <source>
        <dbReference type="PROSITE" id="PS50011"/>
    </source>
</evidence>
<keyword evidence="10 16" id="KW-1133">Transmembrane helix</keyword>
<reference evidence="18" key="1">
    <citation type="submission" date="2020-08" db="EMBL/GenBank/DDBJ databases">
        <title>Plant Genome Project.</title>
        <authorList>
            <person name="Zhang R.-G."/>
        </authorList>
    </citation>
    <scope>NUCLEOTIDE SEQUENCE</scope>
    <source>
        <strain evidence="18">WSP0</strain>
        <tissue evidence="18">Leaf</tissue>
    </source>
</reference>
<evidence type="ECO:0000256" key="7">
    <source>
        <dbReference type="ARBA" id="ARBA00022741"/>
    </source>
</evidence>
<dbReference type="EC" id="2.7.11.1" evidence="2"/>
<dbReference type="InterPro" id="IPR011009">
    <property type="entry name" value="Kinase-like_dom_sf"/>
</dbReference>
<keyword evidence="11 16" id="KW-0472">Membrane</keyword>
<keyword evidence="7 14" id="KW-0547">Nucleotide-binding</keyword>
<feature type="compositionally biased region" description="Basic and acidic residues" evidence="15">
    <location>
        <begin position="415"/>
        <end position="442"/>
    </location>
</feature>
<evidence type="ECO:0000256" key="9">
    <source>
        <dbReference type="ARBA" id="ARBA00022840"/>
    </source>
</evidence>
<proteinExistence type="predicted"/>
<sequence length="442" mass="49560">MASVNDVLSKTTPIFHLKVWVLIGILVGMSIVVILLVLSICLTSRKKSRRVNDTLPVSQIPTVSKEIKEIRVDRNSAPNGDFLTLQDKFNDDVSDEHLTRPSLDKTKNADNSGQSDSFNHLEKVDDGSQSGEKGRIFESAEHPVSAASPLSGMPEFSHLGWGHWFTLRDLEVATERFSKENVIGEGGYGVVYRGYMVNGTAVAVKKLLNNLGQAEKEFRVEVEAIGHVRHKNLVRLLGYCIEGTHRMLVYEYVNNGNLEQWLHGAMRQYGYLTWEARMKVLLGTAKAYVAPEYANSGLLNEKSDVYSFGVVVLEAITGRDPVDYGRPADEVNLVDWLKMMVGSRRSEEVVDPTIETRPSTSALKRALLTALRCVDPDSNKRPKMSQVVRMLESEEYPIPREDRRRPRKHGGNTEGEIHMETSDTDKSDIPVLKSEIRSNHKA</sequence>
<dbReference type="PROSITE" id="PS00107">
    <property type="entry name" value="PROTEIN_KINASE_ATP"/>
    <property type="match status" value="1"/>
</dbReference>
<feature type="binding site" evidence="14">
    <location>
        <position position="206"/>
    </location>
    <ligand>
        <name>ATP</name>
        <dbReference type="ChEBI" id="CHEBI:30616"/>
    </ligand>
</feature>
<accession>A0AAV6KS35</accession>
<dbReference type="PANTHER" id="PTHR47984:SF26">
    <property type="entry name" value="PROTEIN KINASE DOMAIN-CONTAINING PROTEIN"/>
    <property type="match status" value="1"/>
</dbReference>
<evidence type="ECO:0000313" key="19">
    <source>
        <dbReference type="Proteomes" id="UP000823749"/>
    </source>
</evidence>
<dbReference type="AlphaFoldDB" id="A0AAV6KS35"/>
<evidence type="ECO:0000256" key="13">
    <source>
        <dbReference type="ARBA" id="ARBA00048679"/>
    </source>
</evidence>
<feature type="region of interest" description="Disordered" evidence="15">
    <location>
        <begin position="95"/>
        <end position="133"/>
    </location>
</feature>
<comment type="subcellular location">
    <subcellularLocation>
        <location evidence="1">Membrane</location>
        <topology evidence="1">Single-pass membrane protein</topology>
    </subcellularLocation>
</comment>
<dbReference type="GO" id="GO:0005524">
    <property type="term" value="F:ATP binding"/>
    <property type="evidence" value="ECO:0007669"/>
    <property type="project" value="UniProtKB-UniRule"/>
</dbReference>
<feature type="domain" description="Protein kinase" evidence="17">
    <location>
        <begin position="177"/>
        <end position="442"/>
    </location>
</feature>
<keyword evidence="3" id="KW-0723">Serine/threonine-protein kinase</keyword>
<dbReference type="PROSITE" id="PS50011">
    <property type="entry name" value="PROTEIN_KINASE_DOM"/>
    <property type="match status" value="1"/>
</dbReference>
<dbReference type="InterPro" id="IPR001245">
    <property type="entry name" value="Ser-Thr/Tyr_kinase_cat_dom"/>
</dbReference>
<keyword evidence="5" id="KW-0808">Transferase</keyword>
<evidence type="ECO:0000256" key="10">
    <source>
        <dbReference type="ARBA" id="ARBA00022989"/>
    </source>
</evidence>
<evidence type="ECO:0000256" key="11">
    <source>
        <dbReference type="ARBA" id="ARBA00023136"/>
    </source>
</evidence>
<dbReference type="Proteomes" id="UP000823749">
    <property type="component" value="Chromosome 4"/>
</dbReference>
<keyword evidence="4" id="KW-0597">Phosphoprotein</keyword>
<keyword evidence="6 16" id="KW-0812">Transmembrane</keyword>
<dbReference type="SUPFAM" id="SSF56112">
    <property type="entry name" value="Protein kinase-like (PK-like)"/>
    <property type="match status" value="1"/>
</dbReference>
<evidence type="ECO:0000256" key="12">
    <source>
        <dbReference type="ARBA" id="ARBA00047899"/>
    </source>
</evidence>
<evidence type="ECO:0000256" key="15">
    <source>
        <dbReference type="SAM" id="MobiDB-lite"/>
    </source>
</evidence>
<evidence type="ECO:0000256" key="8">
    <source>
        <dbReference type="ARBA" id="ARBA00022777"/>
    </source>
</evidence>
<dbReference type="PANTHER" id="PTHR47984">
    <property type="entry name" value="OS01G0323000 PROTEIN"/>
    <property type="match status" value="1"/>
</dbReference>
<dbReference type="FunFam" id="1.10.510.10:FF:000035">
    <property type="entry name" value="Putative receptor-like serine/threonine-protein kinase"/>
    <property type="match status" value="1"/>
</dbReference>
<dbReference type="GO" id="GO:0016020">
    <property type="term" value="C:membrane"/>
    <property type="evidence" value="ECO:0007669"/>
    <property type="project" value="UniProtKB-SubCell"/>
</dbReference>
<comment type="catalytic activity">
    <reaction evidence="13">
        <text>L-seryl-[protein] + ATP = O-phospho-L-seryl-[protein] + ADP + H(+)</text>
        <dbReference type="Rhea" id="RHEA:17989"/>
        <dbReference type="Rhea" id="RHEA-COMP:9863"/>
        <dbReference type="Rhea" id="RHEA-COMP:11604"/>
        <dbReference type="ChEBI" id="CHEBI:15378"/>
        <dbReference type="ChEBI" id="CHEBI:29999"/>
        <dbReference type="ChEBI" id="CHEBI:30616"/>
        <dbReference type="ChEBI" id="CHEBI:83421"/>
        <dbReference type="ChEBI" id="CHEBI:456216"/>
        <dbReference type="EC" id="2.7.11.1"/>
    </reaction>
</comment>
<dbReference type="EMBL" id="JACTNZ010000004">
    <property type="protein sequence ID" value="KAG5555396.1"/>
    <property type="molecule type" value="Genomic_DNA"/>
</dbReference>
<comment type="catalytic activity">
    <reaction evidence="12">
        <text>L-threonyl-[protein] + ATP = O-phospho-L-threonyl-[protein] + ADP + H(+)</text>
        <dbReference type="Rhea" id="RHEA:46608"/>
        <dbReference type="Rhea" id="RHEA-COMP:11060"/>
        <dbReference type="Rhea" id="RHEA-COMP:11605"/>
        <dbReference type="ChEBI" id="CHEBI:15378"/>
        <dbReference type="ChEBI" id="CHEBI:30013"/>
        <dbReference type="ChEBI" id="CHEBI:30616"/>
        <dbReference type="ChEBI" id="CHEBI:61977"/>
        <dbReference type="ChEBI" id="CHEBI:456216"/>
        <dbReference type="EC" id="2.7.11.1"/>
    </reaction>
</comment>
<evidence type="ECO:0000256" key="2">
    <source>
        <dbReference type="ARBA" id="ARBA00012513"/>
    </source>
</evidence>
<name>A0AAV6KS35_9ERIC</name>
<organism evidence="18 19">
    <name type="scientific">Rhododendron griersonianum</name>
    <dbReference type="NCBI Taxonomy" id="479676"/>
    <lineage>
        <taxon>Eukaryota</taxon>
        <taxon>Viridiplantae</taxon>
        <taxon>Streptophyta</taxon>
        <taxon>Embryophyta</taxon>
        <taxon>Tracheophyta</taxon>
        <taxon>Spermatophyta</taxon>
        <taxon>Magnoliopsida</taxon>
        <taxon>eudicotyledons</taxon>
        <taxon>Gunneridae</taxon>
        <taxon>Pentapetalae</taxon>
        <taxon>asterids</taxon>
        <taxon>Ericales</taxon>
        <taxon>Ericaceae</taxon>
        <taxon>Ericoideae</taxon>
        <taxon>Rhodoreae</taxon>
        <taxon>Rhododendron</taxon>
    </lineage>
</organism>
<evidence type="ECO:0000256" key="6">
    <source>
        <dbReference type="ARBA" id="ARBA00022692"/>
    </source>
</evidence>
<evidence type="ECO:0000313" key="18">
    <source>
        <dbReference type="EMBL" id="KAG5555396.1"/>
    </source>
</evidence>
<feature type="compositionally biased region" description="Polar residues" evidence="15">
    <location>
        <begin position="109"/>
        <end position="118"/>
    </location>
</feature>
<comment type="caution">
    <text evidence="18">The sequence shown here is derived from an EMBL/GenBank/DDBJ whole genome shotgun (WGS) entry which is preliminary data.</text>
</comment>
<evidence type="ECO:0000256" key="16">
    <source>
        <dbReference type="SAM" id="Phobius"/>
    </source>
</evidence>
<feature type="transmembrane region" description="Helical" evidence="16">
    <location>
        <begin position="20"/>
        <end position="42"/>
    </location>
</feature>
<evidence type="ECO:0000256" key="4">
    <source>
        <dbReference type="ARBA" id="ARBA00022553"/>
    </source>
</evidence>
<evidence type="ECO:0000256" key="1">
    <source>
        <dbReference type="ARBA" id="ARBA00004167"/>
    </source>
</evidence>
<feature type="region of interest" description="Disordered" evidence="15">
    <location>
        <begin position="392"/>
        <end position="442"/>
    </location>
</feature>
<dbReference type="InterPro" id="IPR000719">
    <property type="entry name" value="Prot_kinase_dom"/>
</dbReference>
<protein>
    <recommendedName>
        <fullName evidence="2">non-specific serine/threonine protein kinase</fullName>
        <ecNumber evidence="2">2.7.11.1</ecNumber>
    </recommendedName>
</protein>
<dbReference type="FunFam" id="3.30.200.20:FF:000083">
    <property type="entry name" value="Putative receptor-like protein kinase"/>
    <property type="match status" value="1"/>
</dbReference>
<feature type="compositionally biased region" description="Basic and acidic residues" evidence="15">
    <location>
        <begin position="95"/>
        <end position="108"/>
    </location>
</feature>
<evidence type="ECO:0000256" key="14">
    <source>
        <dbReference type="PROSITE-ProRule" id="PRU10141"/>
    </source>
</evidence>
<keyword evidence="19" id="KW-1185">Reference proteome</keyword>
<dbReference type="Gene3D" id="1.10.510.10">
    <property type="entry name" value="Transferase(Phosphotransferase) domain 1"/>
    <property type="match status" value="1"/>
</dbReference>
<keyword evidence="8" id="KW-0418">Kinase</keyword>
<evidence type="ECO:0000256" key="5">
    <source>
        <dbReference type="ARBA" id="ARBA00022679"/>
    </source>
</evidence>